<dbReference type="PANTHER" id="PTHR30346">
    <property type="entry name" value="TRANSCRIPTIONAL DUAL REGULATOR HCAR-RELATED"/>
    <property type="match status" value="1"/>
</dbReference>
<dbReference type="SUPFAM" id="SSF53850">
    <property type="entry name" value="Periplasmic binding protein-like II"/>
    <property type="match status" value="1"/>
</dbReference>
<dbReference type="PROSITE" id="PS50931">
    <property type="entry name" value="HTH_LYSR"/>
    <property type="match status" value="1"/>
</dbReference>
<proteinExistence type="inferred from homology"/>
<keyword evidence="3 6" id="KW-0238">DNA-binding</keyword>
<evidence type="ECO:0000313" key="7">
    <source>
        <dbReference type="Proteomes" id="UP000517916"/>
    </source>
</evidence>
<dbReference type="Gene3D" id="3.40.190.10">
    <property type="entry name" value="Periplasmic binding protein-like II"/>
    <property type="match status" value="2"/>
</dbReference>
<dbReference type="GO" id="GO:0003677">
    <property type="term" value="F:DNA binding"/>
    <property type="evidence" value="ECO:0007669"/>
    <property type="project" value="UniProtKB-KW"/>
</dbReference>
<organism evidence="6 7">
    <name type="scientific">Kutzneria viridogrisea</name>
    <dbReference type="NCBI Taxonomy" id="47990"/>
    <lineage>
        <taxon>Bacteria</taxon>
        <taxon>Bacillati</taxon>
        <taxon>Actinomycetota</taxon>
        <taxon>Actinomycetes</taxon>
        <taxon>Pseudonocardiales</taxon>
        <taxon>Pseudonocardiaceae</taxon>
        <taxon>Kutzneria</taxon>
    </lineage>
</organism>
<protein>
    <submittedName>
        <fullName evidence="6">DNA-binding transcriptional LysR family regulator</fullName>
    </submittedName>
</protein>
<dbReference type="SUPFAM" id="SSF46785">
    <property type="entry name" value="Winged helix' DNA-binding domain"/>
    <property type="match status" value="1"/>
</dbReference>
<dbReference type="PRINTS" id="PR00039">
    <property type="entry name" value="HTHLYSR"/>
</dbReference>
<evidence type="ECO:0000256" key="1">
    <source>
        <dbReference type="ARBA" id="ARBA00009437"/>
    </source>
</evidence>
<gene>
    <name evidence="6" type="ORF">BC739_004856</name>
</gene>
<dbReference type="InterPro" id="IPR000847">
    <property type="entry name" value="LysR_HTH_N"/>
</dbReference>
<evidence type="ECO:0000256" key="2">
    <source>
        <dbReference type="ARBA" id="ARBA00023015"/>
    </source>
</evidence>
<comment type="similarity">
    <text evidence="1">Belongs to the LysR transcriptional regulatory family.</text>
</comment>
<dbReference type="CDD" id="cd05466">
    <property type="entry name" value="PBP2_LTTR_substrate"/>
    <property type="match status" value="1"/>
</dbReference>
<keyword evidence="7" id="KW-1185">Reference proteome</keyword>
<keyword evidence="2" id="KW-0805">Transcription regulation</keyword>
<sequence length="292" mass="31134">MSLRRMEYLLAVVEDRSFTRAAERLLVSQPALSQQIRALEREVGGELLERLTRDVRLTPMGRAYLPHAQAAVSSARRARSAARAVGGLDEGELQIATVHSVALGVLPAALHVWRRDHPGVELVLREFSDGEELAAQMALGVADVAIGPRPSTWDGPVRSLGHEEFVAVLPSGLLPGGGPLRLSELDGHDWVLFDRSNGLSTAVDEAFAAAGVRPGVAIRTQSTATALRLAASGMGPVLVPGNVVPTGLAADVRRLDPPWLRELVAYSRVRPTGPVAEFAEVLAEHGTLVQTS</sequence>
<evidence type="ECO:0000259" key="5">
    <source>
        <dbReference type="PROSITE" id="PS50931"/>
    </source>
</evidence>
<dbReference type="Gene3D" id="1.10.10.10">
    <property type="entry name" value="Winged helix-like DNA-binding domain superfamily/Winged helix DNA-binding domain"/>
    <property type="match status" value="1"/>
</dbReference>
<dbReference type="InterPro" id="IPR005119">
    <property type="entry name" value="LysR_subst-bd"/>
</dbReference>
<evidence type="ECO:0000256" key="4">
    <source>
        <dbReference type="ARBA" id="ARBA00023163"/>
    </source>
</evidence>
<dbReference type="PANTHER" id="PTHR30346:SF28">
    <property type="entry name" value="HTH-TYPE TRANSCRIPTIONAL REGULATOR CYNR"/>
    <property type="match status" value="1"/>
</dbReference>
<dbReference type="EMBL" id="JACJID010000003">
    <property type="protein sequence ID" value="MBA8927650.1"/>
    <property type="molecule type" value="Genomic_DNA"/>
</dbReference>
<dbReference type="Proteomes" id="UP000517916">
    <property type="component" value="Unassembled WGS sequence"/>
</dbReference>
<evidence type="ECO:0000313" key="6">
    <source>
        <dbReference type="EMBL" id="MBA8927650.1"/>
    </source>
</evidence>
<evidence type="ECO:0000256" key="3">
    <source>
        <dbReference type="ARBA" id="ARBA00023125"/>
    </source>
</evidence>
<accession>A0ABR6BL79</accession>
<dbReference type="InterPro" id="IPR036388">
    <property type="entry name" value="WH-like_DNA-bd_sf"/>
</dbReference>
<comment type="caution">
    <text evidence="6">The sequence shown here is derived from an EMBL/GenBank/DDBJ whole genome shotgun (WGS) entry which is preliminary data.</text>
</comment>
<name>A0ABR6BL79_9PSEU</name>
<dbReference type="Pfam" id="PF03466">
    <property type="entry name" value="LysR_substrate"/>
    <property type="match status" value="1"/>
</dbReference>
<dbReference type="Pfam" id="PF00126">
    <property type="entry name" value="HTH_1"/>
    <property type="match status" value="1"/>
</dbReference>
<dbReference type="InterPro" id="IPR036390">
    <property type="entry name" value="WH_DNA-bd_sf"/>
</dbReference>
<dbReference type="RefSeq" id="WP_025355203.1">
    <property type="nucleotide sequence ID" value="NZ_BAAABQ010000056.1"/>
</dbReference>
<reference evidence="6 7" key="1">
    <citation type="submission" date="2020-08" db="EMBL/GenBank/DDBJ databases">
        <title>Genomic Encyclopedia of Archaeal and Bacterial Type Strains, Phase II (KMG-II): from individual species to whole genera.</title>
        <authorList>
            <person name="Goeker M."/>
        </authorList>
    </citation>
    <scope>NUCLEOTIDE SEQUENCE [LARGE SCALE GENOMIC DNA]</scope>
    <source>
        <strain evidence="6 7">DSM 43850</strain>
    </source>
</reference>
<feature type="domain" description="HTH lysR-type" evidence="5">
    <location>
        <begin position="1"/>
        <end position="58"/>
    </location>
</feature>
<keyword evidence="4" id="KW-0804">Transcription</keyword>